<gene>
    <name evidence="1" type="ORF">BDN71DRAFT_485599</name>
</gene>
<protein>
    <submittedName>
        <fullName evidence="1">Uncharacterized protein</fullName>
    </submittedName>
</protein>
<dbReference type="AlphaFoldDB" id="A0A9P6A9M2"/>
<comment type="caution">
    <text evidence="1">The sequence shown here is derived from an EMBL/GenBank/DDBJ whole genome shotgun (WGS) entry which is preliminary data.</text>
</comment>
<dbReference type="EMBL" id="MU154522">
    <property type="protein sequence ID" value="KAF9501778.1"/>
    <property type="molecule type" value="Genomic_DNA"/>
</dbReference>
<sequence>MSAQIPSFQLNDSTRLPAVGTGCWIGVVQGGGQRVIDMCTKALKVTIHLCRHWHQYMASPVLPATTLC</sequence>
<proteinExistence type="predicted"/>
<name>A0A9P6A9M2_PLEER</name>
<dbReference type="Proteomes" id="UP000807025">
    <property type="component" value="Unassembled WGS sequence"/>
</dbReference>
<accession>A0A9P6A9M2</accession>
<evidence type="ECO:0000313" key="1">
    <source>
        <dbReference type="EMBL" id="KAF9501778.1"/>
    </source>
</evidence>
<keyword evidence="2" id="KW-1185">Reference proteome</keyword>
<reference evidence="1" key="1">
    <citation type="submission" date="2020-11" db="EMBL/GenBank/DDBJ databases">
        <authorList>
            <consortium name="DOE Joint Genome Institute"/>
            <person name="Ahrendt S."/>
            <person name="Riley R."/>
            <person name="Andreopoulos W."/>
            <person name="Labutti K."/>
            <person name="Pangilinan J."/>
            <person name="Ruiz-Duenas F.J."/>
            <person name="Barrasa J.M."/>
            <person name="Sanchez-Garcia M."/>
            <person name="Camarero S."/>
            <person name="Miyauchi S."/>
            <person name="Serrano A."/>
            <person name="Linde D."/>
            <person name="Babiker R."/>
            <person name="Drula E."/>
            <person name="Ayuso-Fernandez I."/>
            <person name="Pacheco R."/>
            <person name="Padilla G."/>
            <person name="Ferreira P."/>
            <person name="Barriuso J."/>
            <person name="Kellner H."/>
            <person name="Castanera R."/>
            <person name="Alfaro M."/>
            <person name="Ramirez L."/>
            <person name="Pisabarro A.G."/>
            <person name="Kuo A."/>
            <person name="Tritt A."/>
            <person name="Lipzen A."/>
            <person name="He G."/>
            <person name="Yan M."/>
            <person name="Ng V."/>
            <person name="Cullen D."/>
            <person name="Martin F."/>
            <person name="Rosso M.-N."/>
            <person name="Henrissat B."/>
            <person name="Hibbett D."/>
            <person name="Martinez A.T."/>
            <person name="Grigoriev I.V."/>
        </authorList>
    </citation>
    <scope>NUCLEOTIDE SEQUENCE</scope>
    <source>
        <strain evidence="1">ATCC 90797</strain>
    </source>
</reference>
<evidence type="ECO:0000313" key="2">
    <source>
        <dbReference type="Proteomes" id="UP000807025"/>
    </source>
</evidence>
<organism evidence="1 2">
    <name type="scientific">Pleurotus eryngii</name>
    <name type="common">Boletus of the steppes</name>
    <dbReference type="NCBI Taxonomy" id="5323"/>
    <lineage>
        <taxon>Eukaryota</taxon>
        <taxon>Fungi</taxon>
        <taxon>Dikarya</taxon>
        <taxon>Basidiomycota</taxon>
        <taxon>Agaricomycotina</taxon>
        <taxon>Agaricomycetes</taxon>
        <taxon>Agaricomycetidae</taxon>
        <taxon>Agaricales</taxon>
        <taxon>Pleurotineae</taxon>
        <taxon>Pleurotaceae</taxon>
        <taxon>Pleurotus</taxon>
    </lineage>
</organism>